<sequence>MYKSVRLIILVTCIATVVLVAILAFASSVESECVSLATVSDHVIALPNGDVVPDLMMELPGSETVPAVPEDSPLFDCRVDGNQICGYDAFVVGPNGEPMHVPAGYYGFHYLGDIGNPDARAALGLPELNLN</sequence>
<dbReference type="RefSeq" id="WP_167464967.1">
    <property type="nucleotide sequence ID" value="NZ_CP046171.1"/>
</dbReference>
<name>A0A6G9XYL8_NOCBR</name>
<protein>
    <submittedName>
        <fullName evidence="1">Uncharacterized protein</fullName>
    </submittedName>
</protein>
<evidence type="ECO:0000313" key="2">
    <source>
        <dbReference type="Proteomes" id="UP000501705"/>
    </source>
</evidence>
<dbReference type="AlphaFoldDB" id="A0A6G9XYL8"/>
<accession>A0A6G9XYL8</accession>
<gene>
    <name evidence="1" type="ORF">F5X71_29620</name>
</gene>
<proteinExistence type="predicted"/>
<evidence type="ECO:0000313" key="1">
    <source>
        <dbReference type="EMBL" id="QIS05913.1"/>
    </source>
</evidence>
<dbReference type="EMBL" id="CP046171">
    <property type="protein sequence ID" value="QIS05913.1"/>
    <property type="molecule type" value="Genomic_DNA"/>
</dbReference>
<reference evidence="1 2" key="1">
    <citation type="journal article" date="2019" name="ACS Chem. Biol.">
        <title>Identification and Mobilization of a Cryptic Antibiotic Biosynthesis Gene Locus from a Human-Pathogenic Nocardia Isolate.</title>
        <authorList>
            <person name="Herisse M."/>
            <person name="Ishida K."/>
            <person name="Porter J.L."/>
            <person name="Howden B."/>
            <person name="Hertweck C."/>
            <person name="Stinear T.P."/>
            <person name="Pidot S.J."/>
        </authorList>
    </citation>
    <scope>NUCLEOTIDE SEQUENCE [LARGE SCALE GENOMIC DNA]</scope>
    <source>
        <strain evidence="1 2">AUSMDU00024985</strain>
    </source>
</reference>
<organism evidence="1 2">
    <name type="scientific">Nocardia brasiliensis</name>
    <dbReference type="NCBI Taxonomy" id="37326"/>
    <lineage>
        <taxon>Bacteria</taxon>
        <taxon>Bacillati</taxon>
        <taxon>Actinomycetota</taxon>
        <taxon>Actinomycetes</taxon>
        <taxon>Mycobacteriales</taxon>
        <taxon>Nocardiaceae</taxon>
        <taxon>Nocardia</taxon>
    </lineage>
</organism>
<dbReference type="Proteomes" id="UP000501705">
    <property type="component" value="Chromosome"/>
</dbReference>